<dbReference type="InterPro" id="IPR010819">
    <property type="entry name" value="AGE/CE"/>
</dbReference>
<dbReference type="Gene3D" id="1.50.10.10">
    <property type="match status" value="1"/>
</dbReference>
<evidence type="ECO:0000256" key="7">
    <source>
        <dbReference type="ARBA" id="ARBA00031909"/>
    </source>
</evidence>
<dbReference type="SUPFAM" id="SSF48208">
    <property type="entry name" value="Six-hairpin glycosidases"/>
    <property type="match status" value="1"/>
</dbReference>
<dbReference type="PANTHER" id="PTHR15108">
    <property type="entry name" value="N-ACYLGLUCOSAMINE-2-EPIMERASE"/>
    <property type="match status" value="1"/>
</dbReference>
<evidence type="ECO:0000256" key="1">
    <source>
        <dbReference type="ARBA" id="ARBA00004878"/>
    </source>
</evidence>
<dbReference type="AlphaFoldDB" id="A0A401TSB6"/>
<dbReference type="GO" id="GO:0050121">
    <property type="term" value="F:N-acylglucosamine 2-epimerase activity"/>
    <property type="evidence" value="ECO:0007669"/>
    <property type="project" value="UniProtKB-EC"/>
</dbReference>
<proteinExistence type="inferred from homology"/>
<feature type="non-terminal residue" evidence="11">
    <location>
        <position position="1"/>
    </location>
</feature>
<comment type="similarity">
    <text evidence="2">Belongs to the N-acylglucosamine 2-epimerase family.</text>
</comment>
<accession>A0A401TSB6</accession>
<evidence type="ECO:0000256" key="2">
    <source>
        <dbReference type="ARBA" id="ARBA00008558"/>
    </source>
</evidence>
<comment type="caution">
    <text evidence="11">The sequence shown here is derived from an EMBL/GenBank/DDBJ whole genome shotgun (WGS) entry which is preliminary data.</text>
</comment>
<evidence type="ECO:0000256" key="8">
    <source>
        <dbReference type="ARBA" id="ARBA00033215"/>
    </source>
</evidence>
<name>A0A401TSB6_CHIPU</name>
<dbReference type="InterPro" id="IPR012341">
    <property type="entry name" value="6hp_glycosidase-like_sf"/>
</dbReference>
<evidence type="ECO:0000256" key="6">
    <source>
        <dbReference type="ARBA" id="ARBA00031608"/>
    </source>
</evidence>
<evidence type="ECO:0000313" key="12">
    <source>
        <dbReference type="Proteomes" id="UP000287033"/>
    </source>
</evidence>
<evidence type="ECO:0000256" key="9">
    <source>
        <dbReference type="ARBA" id="ARBA00034243"/>
    </source>
</evidence>
<dbReference type="InterPro" id="IPR008928">
    <property type="entry name" value="6-hairpin_glycosidase_sf"/>
</dbReference>
<organism evidence="11 12">
    <name type="scientific">Chiloscyllium punctatum</name>
    <name type="common">Brownbanded bambooshark</name>
    <name type="synonym">Hemiscyllium punctatum</name>
    <dbReference type="NCBI Taxonomy" id="137246"/>
    <lineage>
        <taxon>Eukaryota</taxon>
        <taxon>Metazoa</taxon>
        <taxon>Chordata</taxon>
        <taxon>Craniata</taxon>
        <taxon>Vertebrata</taxon>
        <taxon>Chondrichthyes</taxon>
        <taxon>Elasmobranchii</taxon>
        <taxon>Galeomorphii</taxon>
        <taxon>Galeoidea</taxon>
        <taxon>Orectolobiformes</taxon>
        <taxon>Hemiscylliidae</taxon>
        <taxon>Chiloscyllium</taxon>
    </lineage>
</organism>
<evidence type="ECO:0000256" key="10">
    <source>
        <dbReference type="ARBA" id="ARBA00046544"/>
    </source>
</evidence>
<evidence type="ECO:0000256" key="3">
    <source>
        <dbReference type="ARBA" id="ARBA00013176"/>
    </source>
</evidence>
<protein>
    <recommendedName>
        <fullName evidence="4">N-acylglucosamine 2-epimerase</fullName>
        <ecNumber evidence="3">5.1.3.8</ecNumber>
    </recommendedName>
    <alternativeName>
        <fullName evidence="8">GlcNAc 2-epimerase</fullName>
    </alternativeName>
    <alternativeName>
        <fullName evidence="6">N-acetyl-D-glucosamine 2-epimerase</fullName>
    </alternativeName>
    <alternativeName>
        <fullName evidence="7">Renin-binding protein</fullName>
    </alternativeName>
</protein>
<dbReference type="Pfam" id="PF07221">
    <property type="entry name" value="GlcNAc_2-epim"/>
    <property type="match status" value="1"/>
</dbReference>
<evidence type="ECO:0000256" key="5">
    <source>
        <dbReference type="ARBA" id="ARBA00023235"/>
    </source>
</evidence>
<evidence type="ECO:0000256" key="4">
    <source>
        <dbReference type="ARBA" id="ARBA00014959"/>
    </source>
</evidence>
<comment type="pathway">
    <text evidence="1">Amino-sugar metabolism; N-acetylneuraminate degradation.</text>
</comment>
<sequence length="89" mass="10143">SAEGVGAVVGSVLRELIESSFSRGFFTCLSRDGSVYDELKYIWLQGRQIWTYCRLYRTLQRFRRPEILAAAVAGTHSNLRVQLAARFLN</sequence>
<keyword evidence="12" id="KW-1185">Reference proteome</keyword>
<keyword evidence="5" id="KW-0413">Isomerase</keyword>
<reference evidence="11 12" key="1">
    <citation type="journal article" date="2018" name="Nat. Ecol. Evol.">
        <title>Shark genomes provide insights into elasmobranch evolution and the origin of vertebrates.</title>
        <authorList>
            <person name="Hara Y"/>
            <person name="Yamaguchi K"/>
            <person name="Onimaru K"/>
            <person name="Kadota M"/>
            <person name="Koyanagi M"/>
            <person name="Keeley SD"/>
            <person name="Tatsumi K"/>
            <person name="Tanaka K"/>
            <person name="Motone F"/>
            <person name="Kageyama Y"/>
            <person name="Nozu R"/>
            <person name="Adachi N"/>
            <person name="Nishimura O"/>
            <person name="Nakagawa R"/>
            <person name="Tanegashima C"/>
            <person name="Kiyatake I"/>
            <person name="Matsumoto R"/>
            <person name="Murakumo K"/>
            <person name="Nishida K"/>
            <person name="Terakita A"/>
            <person name="Kuratani S"/>
            <person name="Sato K"/>
            <person name="Hyodo S Kuraku.S."/>
        </authorList>
    </citation>
    <scope>NUCLEOTIDE SEQUENCE [LARGE SCALE GENOMIC DNA]</scope>
</reference>
<dbReference type="EC" id="5.1.3.8" evidence="3"/>
<dbReference type="OrthoDB" id="414129at2759"/>
<comment type="catalytic activity">
    <reaction evidence="9">
        <text>an N-acyl-D-glucosamine = an N-acyl-D-mannosamine</text>
        <dbReference type="Rhea" id="RHEA:19033"/>
        <dbReference type="ChEBI" id="CHEBI:16062"/>
        <dbReference type="ChEBI" id="CHEBI:17274"/>
        <dbReference type="EC" id="5.1.3.8"/>
    </reaction>
    <physiologicalReaction direction="left-to-right" evidence="9">
        <dbReference type="Rhea" id="RHEA:19034"/>
    </physiologicalReaction>
    <physiologicalReaction direction="right-to-left" evidence="9">
        <dbReference type="Rhea" id="RHEA:19035"/>
    </physiologicalReaction>
</comment>
<dbReference type="STRING" id="137246.A0A401TSB6"/>
<evidence type="ECO:0000313" key="11">
    <source>
        <dbReference type="EMBL" id="GCC45512.1"/>
    </source>
</evidence>
<dbReference type="Proteomes" id="UP000287033">
    <property type="component" value="Unassembled WGS sequence"/>
</dbReference>
<dbReference type="EMBL" id="BEZZ01166536">
    <property type="protein sequence ID" value="GCC45512.1"/>
    <property type="molecule type" value="Genomic_DNA"/>
</dbReference>
<comment type="subunit">
    <text evidence="10">Homodimer. Forms a heterodimer with renin and inhibits its activity.</text>
</comment>
<gene>
    <name evidence="11" type="ORF">chiPu_0029809</name>
</gene>
<dbReference type="GO" id="GO:0005975">
    <property type="term" value="P:carbohydrate metabolic process"/>
    <property type="evidence" value="ECO:0007669"/>
    <property type="project" value="InterPro"/>
</dbReference>